<gene>
    <name evidence="6" type="ORF">EV700_1918</name>
</gene>
<organism evidence="6 7">
    <name type="scientific">Fluviicoccus keumensis</name>
    <dbReference type="NCBI Taxonomy" id="1435465"/>
    <lineage>
        <taxon>Bacteria</taxon>
        <taxon>Pseudomonadati</taxon>
        <taxon>Pseudomonadota</taxon>
        <taxon>Gammaproteobacteria</taxon>
        <taxon>Moraxellales</taxon>
        <taxon>Moraxellaceae</taxon>
        <taxon>Fluviicoccus</taxon>
    </lineage>
</organism>
<dbReference type="RefSeq" id="WP_130413127.1">
    <property type="nucleotide sequence ID" value="NZ_SHKX01000012.1"/>
</dbReference>
<dbReference type="InterPro" id="IPR006656">
    <property type="entry name" value="Mopterin_OxRdtase"/>
</dbReference>
<dbReference type="Gene3D" id="3.40.228.10">
    <property type="entry name" value="Dimethylsulfoxide Reductase, domain 2"/>
    <property type="match status" value="1"/>
</dbReference>
<evidence type="ECO:0000259" key="5">
    <source>
        <dbReference type="PROSITE" id="PS51669"/>
    </source>
</evidence>
<evidence type="ECO:0000313" key="6">
    <source>
        <dbReference type="EMBL" id="RZU45106.1"/>
    </source>
</evidence>
<accession>A0A4V2G5J8</accession>
<dbReference type="Gene3D" id="2.40.40.20">
    <property type="match status" value="1"/>
</dbReference>
<dbReference type="GO" id="GO:0051536">
    <property type="term" value="F:iron-sulfur cluster binding"/>
    <property type="evidence" value="ECO:0007669"/>
    <property type="project" value="UniProtKB-KW"/>
</dbReference>
<keyword evidence="4" id="KW-0411">Iron-sulfur</keyword>
<dbReference type="Pfam" id="PF00384">
    <property type="entry name" value="Molybdopterin"/>
    <property type="match status" value="1"/>
</dbReference>
<dbReference type="InterPro" id="IPR006963">
    <property type="entry name" value="Mopterin_OxRdtase_4Fe-4S_dom"/>
</dbReference>
<dbReference type="AlphaFoldDB" id="A0A4V2G5J8"/>
<dbReference type="SUPFAM" id="SSF50692">
    <property type="entry name" value="ADC-like"/>
    <property type="match status" value="1"/>
</dbReference>
<dbReference type="GO" id="GO:0043546">
    <property type="term" value="F:molybdopterin cofactor binding"/>
    <property type="evidence" value="ECO:0007669"/>
    <property type="project" value="InterPro"/>
</dbReference>
<dbReference type="GO" id="GO:0046872">
    <property type="term" value="F:metal ion binding"/>
    <property type="evidence" value="ECO:0007669"/>
    <property type="project" value="UniProtKB-KW"/>
</dbReference>
<dbReference type="PANTHER" id="PTHR43742:SF6">
    <property type="entry name" value="OXIDOREDUCTASE YYAE-RELATED"/>
    <property type="match status" value="1"/>
</dbReference>
<dbReference type="InterPro" id="IPR009010">
    <property type="entry name" value="Asp_de-COase-like_dom_sf"/>
</dbReference>
<keyword evidence="2" id="KW-0479">Metal-binding</keyword>
<proteinExistence type="inferred from homology"/>
<comment type="caution">
    <text evidence="6">The sequence shown here is derived from an EMBL/GenBank/DDBJ whole genome shotgun (WGS) entry which is preliminary data.</text>
</comment>
<dbReference type="Proteomes" id="UP000292423">
    <property type="component" value="Unassembled WGS sequence"/>
</dbReference>
<evidence type="ECO:0000313" key="7">
    <source>
        <dbReference type="Proteomes" id="UP000292423"/>
    </source>
</evidence>
<dbReference type="Pfam" id="PF04879">
    <property type="entry name" value="Molybdop_Fe4S4"/>
    <property type="match status" value="1"/>
</dbReference>
<keyword evidence="7" id="KW-1185">Reference proteome</keyword>
<dbReference type="Gene3D" id="3.40.50.740">
    <property type="match status" value="1"/>
</dbReference>
<dbReference type="PROSITE" id="PS51669">
    <property type="entry name" value="4FE4S_MOW_BIS_MGD"/>
    <property type="match status" value="1"/>
</dbReference>
<dbReference type="OrthoDB" id="5287431at2"/>
<evidence type="ECO:0000256" key="2">
    <source>
        <dbReference type="ARBA" id="ARBA00022723"/>
    </source>
</evidence>
<dbReference type="PANTHER" id="PTHR43742">
    <property type="entry name" value="TRIMETHYLAMINE-N-OXIDE REDUCTASE"/>
    <property type="match status" value="1"/>
</dbReference>
<dbReference type="InterPro" id="IPR050612">
    <property type="entry name" value="Prok_Mopterin_Oxidored"/>
</dbReference>
<reference evidence="6 7" key="1">
    <citation type="submission" date="2019-02" db="EMBL/GenBank/DDBJ databases">
        <title>Genomic Encyclopedia of Type Strains, Phase IV (KMG-IV): sequencing the most valuable type-strain genomes for metagenomic binning, comparative biology and taxonomic classification.</title>
        <authorList>
            <person name="Goeker M."/>
        </authorList>
    </citation>
    <scope>NUCLEOTIDE SEQUENCE [LARGE SCALE GENOMIC DNA]</scope>
    <source>
        <strain evidence="6 7">DSM 105135</strain>
    </source>
</reference>
<dbReference type="SUPFAM" id="SSF53706">
    <property type="entry name" value="Formate dehydrogenase/DMSO reductase, domains 1-3"/>
    <property type="match status" value="1"/>
</dbReference>
<keyword evidence="3" id="KW-0408">Iron</keyword>
<feature type="domain" description="4Fe-4S Mo/W bis-MGD-type" evidence="5">
    <location>
        <begin position="2"/>
        <end position="58"/>
    </location>
</feature>
<dbReference type="SMART" id="SM00926">
    <property type="entry name" value="Molybdop_Fe4S4"/>
    <property type="match status" value="1"/>
</dbReference>
<dbReference type="Pfam" id="PF01568">
    <property type="entry name" value="Molydop_binding"/>
    <property type="match status" value="1"/>
</dbReference>
<sequence>MSQEVITYCRICEPFCGMVATVDNQRLVSLRPDRDHPLSQGFACPKGIAYTQVQNDPDRVLYPLKRQPDGRFTRVSWDEAMSDIGERLRRIYRQHGGDGIAVYGGNPAALNYSHALWMNVFLKALRIRHFFGPGTQDTNSRFVASHLLYGSLFTVPVPDIEAAELVVILGANPAVSHGSLVNMPRMMDKLHAVTERGGRVLVIDPRRTETAREFEWQPITPDADAWLLLSLLHVLFAEGLADQRALATQATGAKGLRELTAAFPPEDTAIHTGIPATVVRDLARQLSQKRAVVYSRLGTCLGSHPTLANFLLDAVNLVAGNLDRPGGWVFGNPPIPLLKLVGPLMSYGKWRTRIGGFPEVMGMEPAANMAAEISTPGKGQVRALFVSAGNPVLSTPGGHRLAEVLPRLDLMVSIDLYRNETNAHADYILPGTAMYEREDFPIFSMGLYVQPFMQATAAVVPPAGEARHEWQVYEELARSLLPERVRNVVSRAREKGLGPTPRLMLDSLIRLGFAGDRWGLRPDGLNLDSLRQRYPHGIKLAERPTTGQLHKVVRHRDRKVHLDHPEIRAEVRRLLTRKADTDYPLYLIGLRELRSENSWMHNPPALRAARPIHAARIHPEDAAALGLVNRGRVRLVSPWGAIELPVLVTDEMSRGVVAVPHGWGHKGQGGWANANREGGVSVNDLMDTRAAGLDPLSGMSHLFGVKIRAERVAEATETATLTAAAEEA</sequence>
<comment type="similarity">
    <text evidence="1">Belongs to the prokaryotic molybdopterin-containing oxidoreductase family.</text>
</comment>
<evidence type="ECO:0000256" key="1">
    <source>
        <dbReference type="ARBA" id="ARBA00010312"/>
    </source>
</evidence>
<dbReference type="Gene3D" id="2.20.25.90">
    <property type="entry name" value="ADC-like domains"/>
    <property type="match status" value="1"/>
</dbReference>
<evidence type="ECO:0000256" key="4">
    <source>
        <dbReference type="ARBA" id="ARBA00023014"/>
    </source>
</evidence>
<dbReference type="EMBL" id="SHKX01000012">
    <property type="protein sequence ID" value="RZU45106.1"/>
    <property type="molecule type" value="Genomic_DNA"/>
</dbReference>
<dbReference type="GO" id="GO:0016491">
    <property type="term" value="F:oxidoreductase activity"/>
    <property type="evidence" value="ECO:0007669"/>
    <property type="project" value="InterPro"/>
</dbReference>
<evidence type="ECO:0000256" key="3">
    <source>
        <dbReference type="ARBA" id="ARBA00023004"/>
    </source>
</evidence>
<protein>
    <submittedName>
        <fullName evidence="6">Formate dehydrogenase</fullName>
    </submittedName>
</protein>
<name>A0A4V2G5J8_9GAMM</name>
<dbReference type="InterPro" id="IPR006657">
    <property type="entry name" value="MoPterin_dinucl-bd_dom"/>
</dbReference>